<proteinExistence type="predicted"/>
<dbReference type="EMBL" id="KZ824428">
    <property type="protein sequence ID" value="RAL03308.1"/>
    <property type="molecule type" value="Genomic_DNA"/>
</dbReference>
<evidence type="ECO:0000313" key="1">
    <source>
        <dbReference type="EMBL" id="RAL03308.1"/>
    </source>
</evidence>
<dbReference type="SUPFAM" id="SSF51735">
    <property type="entry name" value="NAD(P)-binding Rossmann-fold domains"/>
    <property type="match status" value="1"/>
</dbReference>
<keyword evidence="2" id="KW-1185">Reference proteome</keyword>
<accession>A0A395H8V4</accession>
<sequence length="234" mass="25793">MTFWYLRGKNEIITQNHIVTWGGMTRVPSFGWKNVWTDSPTVSCRKSHPPDPTNPCVDPGVAALLSQNTTDRALAVSVIPGTYGDPLGLSPVNALTFPGFEPDRVLRVAWWPETQVPWVDAGDVGIVVAAAIADPERYSHRAIDLAVEALTVEELAGKLGRALRKGEAGVPVPVSVQYRSEDEVDQSDRPRFVASETMDIGVQEAQHHCQQRLSPFIINMIRIMQLCNHPHPQG</sequence>
<organism evidence="1 2">
    <name type="scientific">Aspergillus ibericus CBS 121593</name>
    <dbReference type="NCBI Taxonomy" id="1448316"/>
    <lineage>
        <taxon>Eukaryota</taxon>
        <taxon>Fungi</taxon>
        <taxon>Dikarya</taxon>
        <taxon>Ascomycota</taxon>
        <taxon>Pezizomycotina</taxon>
        <taxon>Eurotiomycetes</taxon>
        <taxon>Eurotiomycetidae</taxon>
        <taxon>Eurotiales</taxon>
        <taxon>Aspergillaceae</taxon>
        <taxon>Aspergillus</taxon>
        <taxon>Aspergillus subgen. Circumdati</taxon>
    </lineage>
</organism>
<gene>
    <name evidence="1" type="ORF">BO80DRAFT_433069</name>
</gene>
<name>A0A395H8V4_9EURO</name>
<dbReference type="RefSeq" id="XP_025577635.1">
    <property type="nucleotide sequence ID" value="XM_025720810.1"/>
</dbReference>
<dbReference type="VEuPathDB" id="FungiDB:BO80DRAFT_433069"/>
<dbReference type="Proteomes" id="UP000249402">
    <property type="component" value="Unassembled WGS sequence"/>
</dbReference>
<dbReference type="InterPro" id="IPR036291">
    <property type="entry name" value="NAD(P)-bd_dom_sf"/>
</dbReference>
<protein>
    <submittedName>
        <fullName evidence="1">Uncharacterized protein</fullName>
    </submittedName>
</protein>
<dbReference type="AlphaFoldDB" id="A0A395H8V4"/>
<dbReference type="GeneID" id="37225675"/>
<dbReference type="Gene3D" id="3.40.50.720">
    <property type="entry name" value="NAD(P)-binding Rossmann-like Domain"/>
    <property type="match status" value="1"/>
</dbReference>
<reference evidence="1 2" key="1">
    <citation type="submission" date="2018-02" db="EMBL/GenBank/DDBJ databases">
        <title>The genomes of Aspergillus section Nigri reveals drivers in fungal speciation.</title>
        <authorList>
            <consortium name="DOE Joint Genome Institute"/>
            <person name="Vesth T.C."/>
            <person name="Nybo J."/>
            <person name="Theobald S."/>
            <person name="Brandl J."/>
            <person name="Frisvad J.C."/>
            <person name="Nielsen K.F."/>
            <person name="Lyhne E.K."/>
            <person name="Kogle M.E."/>
            <person name="Kuo A."/>
            <person name="Riley R."/>
            <person name="Clum A."/>
            <person name="Nolan M."/>
            <person name="Lipzen A."/>
            <person name="Salamov A."/>
            <person name="Henrissat B."/>
            <person name="Wiebenga A."/>
            <person name="De vries R.P."/>
            <person name="Grigoriev I.V."/>
            <person name="Mortensen U.H."/>
            <person name="Andersen M.R."/>
            <person name="Baker S.E."/>
        </authorList>
    </citation>
    <scope>NUCLEOTIDE SEQUENCE [LARGE SCALE GENOMIC DNA]</scope>
    <source>
        <strain evidence="1 2">CBS 121593</strain>
    </source>
</reference>
<dbReference type="OrthoDB" id="419598at2759"/>
<evidence type="ECO:0000313" key="2">
    <source>
        <dbReference type="Proteomes" id="UP000249402"/>
    </source>
</evidence>